<comment type="function">
    <text evidence="11">Multicopper oxidase that may play a role in the maintenance of inorganic phosphate homeostasis.</text>
</comment>
<dbReference type="PANTHER" id="PTHR48461:SF1">
    <property type="entry name" value="MULTICOPPER OXIDASE LPR1-LIKE"/>
    <property type="match status" value="1"/>
</dbReference>
<reference evidence="14" key="1">
    <citation type="submission" date="2020-01" db="EMBL/GenBank/DDBJ databases">
        <title>Genome sequence of Kobresia littledalei, the first chromosome-level genome in the family Cyperaceae.</title>
        <authorList>
            <person name="Qu G."/>
        </authorList>
    </citation>
    <scope>NUCLEOTIDE SEQUENCE</scope>
    <source>
        <strain evidence="14">C.B.Clarke</strain>
        <tissue evidence="14">Leaf</tissue>
    </source>
</reference>
<dbReference type="EMBL" id="SWLB01000015">
    <property type="protein sequence ID" value="KAF3328948.1"/>
    <property type="molecule type" value="Genomic_DNA"/>
</dbReference>
<dbReference type="OrthoDB" id="262547at2759"/>
<dbReference type="GO" id="GO:0016491">
    <property type="term" value="F:oxidoreductase activity"/>
    <property type="evidence" value="ECO:0007669"/>
    <property type="project" value="UniProtKB-KW"/>
</dbReference>
<evidence type="ECO:0000256" key="9">
    <source>
        <dbReference type="ARBA" id="ARBA00023136"/>
    </source>
</evidence>
<gene>
    <name evidence="14" type="ORF">FCM35_KLT06026</name>
</gene>
<comment type="caution">
    <text evidence="14">The sequence shown here is derived from an EMBL/GenBank/DDBJ whole genome shotgun (WGS) entry which is preliminary data.</text>
</comment>
<evidence type="ECO:0000256" key="5">
    <source>
        <dbReference type="ARBA" id="ARBA00022729"/>
    </source>
</evidence>
<evidence type="ECO:0000313" key="15">
    <source>
        <dbReference type="Proteomes" id="UP000623129"/>
    </source>
</evidence>
<dbReference type="InterPro" id="IPR052152">
    <property type="entry name" value="LPR1/LPR2"/>
</dbReference>
<feature type="chain" id="PRO_5032867043" evidence="12">
    <location>
        <begin position="23"/>
        <end position="576"/>
    </location>
</feature>
<keyword evidence="5 12" id="KW-0732">Signal</keyword>
<dbReference type="Proteomes" id="UP000623129">
    <property type="component" value="Unassembled WGS sequence"/>
</dbReference>
<keyword evidence="4" id="KW-0479">Metal-binding</keyword>
<organism evidence="14 15">
    <name type="scientific">Carex littledalei</name>
    <dbReference type="NCBI Taxonomy" id="544730"/>
    <lineage>
        <taxon>Eukaryota</taxon>
        <taxon>Viridiplantae</taxon>
        <taxon>Streptophyta</taxon>
        <taxon>Embryophyta</taxon>
        <taxon>Tracheophyta</taxon>
        <taxon>Spermatophyta</taxon>
        <taxon>Magnoliopsida</taxon>
        <taxon>Liliopsida</taxon>
        <taxon>Poales</taxon>
        <taxon>Cyperaceae</taxon>
        <taxon>Cyperoideae</taxon>
        <taxon>Cariceae</taxon>
        <taxon>Carex</taxon>
        <taxon>Carex subgen. Euthyceras</taxon>
    </lineage>
</organism>
<dbReference type="GO" id="GO:0005507">
    <property type="term" value="F:copper ion binding"/>
    <property type="evidence" value="ECO:0007669"/>
    <property type="project" value="InterPro"/>
</dbReference>
<evidence type="ECO:0000256" key="12">
    <source>
        <dbReference type="SAM" id="SignalP"/>
    </source>
</evidence>
<evidence type="ECO:0000313" key="14">
    <source>
        <dbReference type="EMBL" id="KAF3328948.1"/>
    </source>
</evidence>
<evidence type="ECO:0000259" key="13">
    <source>
        <dbReference type="Pfam" id="PF07731"/>
    </source>
</evidence>
<dbReference type="CDD" id="cd13844">
    <property type="entry name" value="CuRO_1_BOD_CotA_like"/>
    <property type="match status" value="1"/>
</dbReference>
<evidence type="ECO:0000256" key="8">
    <source>
        <dbReference type="ARBA" id="ARBA00023008"/>
    </source>
</evidence>
<feature type="signal peptide" evidence="12">
    <location>
        <begin position="1"/>
        <end position="22"/>
    </location>
</feature>
<evidence type="ECO:0000256" key="11">
    <source>
        <dbReference type="ARBA" id="ARBA00037077"/>
    </source>
</evidence>
<accession>A0A833VN06</accession>
<evidence type="ECO:0000256" key="6">
    <source>
        <dbReference type="ARBA" id="ARBA00022824"/>
    </source>
</evidence>
<dbReference type="GO" id="GO:0016036">
    <property type="term" value="P:cellular response to phosphate starvation"/>
    <property type="evidence" value="ECO:0007669"/>
    <property type="project" value="InterPro"/>
</dbReference>
<dbReference type="InterPro" id="IPR011706">
    <property type="entry name" value="Cu-oxidase_C"/>
</dbReference>
<dbReference type="AlphaFoldDB" id="A0A833VN06"/>
<evidence type="ECO:0000256" key="3">
    <source>
        <dbReference type="ARBA" id="ARBA00010609"/>
    </source>
</evidence>
<feature type="domain" description="Plastocyanin-like" evidence="13">
    <location>
        <begin position="417"/>
        <end position="573"/>
    </location>
</feature>
<keyword evidence="8" id="KW-0186">Copper</keyword>
<evidence type="ECO:0000256" key="4">
    <source>
        <dbReference type="ARBA" id="ARBA00022723"/>
    </source>
</evidence>
<dbReference type="GO" id="GO:0005789">
    <property type="term" value="C:endoplasmic reticulum membrane"/>
    <property type="evidence" value="ECO:0007669"/>
    <property type="project" value="UniProtKB-SubCell"/>
</dbReference>
<comment type="similarity">
    <text evidence="3">Belongs to the multicopper oxidase family.</text>
</comment>
<dbReference type="FunFam" id="2.60.40.420:FF:000081">
    <property type="entry name" value="Spore coat protein A"/>
    <property type="match status" value="1"/>
</dbReference>
<evidence type="ECO:0000256" key="7">
    <source>
        <dbReference type="ARBA" id="ARBA00023002"/>
    </source>
</evidence>
<keyword evidence="10" id="KW-0325">Glycoprotein</keyword>
<sequence>MGKSNLLSSILSLALLVQYIEFLHVHGDNGKNLLQPKKLEMFVDELPDMPKLQGYRFEDGVPVAGNLTIGMYDTTWKFHRHLPATRVFAYGITKEMATVPGPTIEAIEGIPTYITWTNHLPSQHFLPWDPTITTAKSISGVPAVVHLHGGVQPPSSDGNSMAWFTAGFADTGPQFSSPVYFYPNFQPPGNLWYHDHAMGLTRVNILAGLFGTYRITSPQETSLGLPSGPLFDRQLVLFDRDFRTNGFLYMNNTGCNPSIHPQWQPEYFGTAIIVNGKAWPYLPVSRRRYRFRILNASNARFFSLYFSDGTKFIHVASDSVYLSKPVSTKKFLLAPSEIADVIVDFSESDSDSVILLNDAPYPYPSGDPTDDLNGKVMKFLIRRSREEDLSHVPSTLLKYPKPHLNEVAVKRHIVMFEYESKTGDPTHLYLNAKSFTDPVTEMPKEGTDEIWEVINLTDDNHPLHVHLGVVSALESQQLEDLDKFKECMMKKNDVKACNLAEHVARKKRKVARHERGWKNVVKIWPGTVTRILVRFRPLSADEKFPFDPTAEPGYVYHCHILDHEDNEMMRPFKMVH</sequence>
<comment type="subcellular location">
    <subcellularLocation>
        <location evidence="2">Endoplasmic reticulum membrane</location>
        <topology evidence="2">Peripheral membrane protein</topology>
    </subcellularLocation>
</comment>
<protein>
    <submittedName>
        <fullName evidence="14">Multicopper oxidase LPR1-like protein</fullName>
    </submittedName>
</protein>
<comment type="cofactor">
    <cofactor evidence="1">
        <name>Cu cation</name>
        <dbReference type="ChEBI" id="CHEBI:23378"/>
    </cofactor>
</comment>
<name>A0A833VN06_9POAL</name>
<dbReference type="PANTHER" id="PTHR48461">
    <property type="entry name" value="MULTICOPPER OXIDASE LPR1-LIKE"/>
    <property type="match status" value="1"/>
</dbReference>
<evidence type="ECO:0000256" key="2">
    <source>
        <dbReference type="ARBA" id="ARBA00004406"/>
    </source>
</evidence>
<proteinExistence type="inferred from homology"/>
<evidence type="ECO:0000256" key="10">
    <source>
        <dbReference type="ARBA" id="ARBA00023180"/>
    </source>
</evidence>
<evidence type="ECO:0000256" key="1">
    <source>
        <dbReference type="ARBA" id="ARBA00001935"/>
    </source>
</evidence>
<keyword evidence="7" id="KW-0560">Oxidoreductase</keyword>
<keyword evidence="9" id="KW-0472">Membrane</keyword>
<dbReference type="InterPro" id="IPR008972">
    <property type="entry name" value="Cupredoxin"/>
</dbReference>
<keyword evidence="15" id="KW-1185">Reference proteome</keyword>
<dbReference type="Pfam" id="PF07731">
    <property type="entry name" value="Cu-oxidase_2"/>
    <property type="match status" value="1"/>
</dbReference>
<keyword evidence="6" id="KW-0256">Endoplasmic reticulum</keyword>
<dbReference type="CDD" id="cd13868">
    <property type="entry name" value="CuRO_2_CotA_like"/>
    <property type="match status" value="1"/>
</dbReference>
<dbReference type="Gene3D" id="2.60.40.420">
    <property type="entry name" value="Cupredoxins - blue copper proteins"/>
    <property type="match status" value="3"/>
</dbReference>
<dbReference type="SUPFAM" id="SSF49503">
    <property type="entry name" value="Cupredoxins"/>
    <property type="match status" value="3"/>
</dbReference>